<dbReference type="SUPFAM" id="SSF48452">
    <property type="entry name" value="TPR-like"/>
    <property type="match status" value="1"/>
</dbReference>
<proteinExistence type="predicted"/>
<dbReference type="EMBL" id="FQTW01000003">
    <property type="protein sequence ID" value="SHE61657.1"/>
    <property type="molecule type" value="Genomic_DNA"/>
</dbReference>
<feature type="repeat" description="TPR" evidence="1">
    <location>
        <begin position="293"/>
        <end position="326"/>
    </location>
</feature>
<keyword evidence="1" id="KW-0802">TPR repeat</keyword>
<dbReference type="SMART" id="SM00028">
    <property type="entry name" value="TPR"/>
    <property type="match status" value="2"/>
</dbReference>
<dbReference type="PROSITE" id="PS50005">
    <property type="entry name" value="TPR"/>
    <property type="match status" value="2"/>
</dbReference>
<dbReference type="AlphaFoldDB" id="A0A1M4UYE1"/>
<dbReference type="InterPro" id="IPR011990">
    <property type="entry name" value="TPR-like_helical_dom_sf"/>
</dbReference>
<sequence length="455" mass="51793">MKRNKLLFTLLSVFFSVAAMAQDCMVTLSLFNESAKVKNYEDALPKYEQLIAECSDSKLLLYQRGEKMLEDLIEAAETKEEKLSLVEKYIKNQNLRLKYFPEKTNNADVLESIALIKYKNKIGTLEERLEAFEAIVKEDADNFDNPVALYAYFRTANTLNDKGKRDIQFLFDKYDEVIGLLETQENKKAAQAQPLIAKEQNNEELTRREKRILKNSEIYLRNYSKIKGSVNGLLGSKADCDNLIPMYQKDFDAKKTDIEWLKNAASRLYAKECTSDPIFFKVVEAQNKIEPSAKTALYLGRLAQENREMNKALDYYKQSASLEESKSNKARVFYSIAETYKNMGSYSSARSYYRKALNIKPSLGAAYLKIAEMYAKSANNCGETSFEKRAIYWLAADYANRAGRVDPALKSNAAAAAESYRARAPQKTDIFQEGMSGKTVTFSCWVGESVKVPSY</sequence>
<evidence type="ECO:0000256" key="1">
    <source>
        <dbReference type="PROSITE-ProRule" id="PRU00339"/>
    </source>
</evidence>
<dbReference type="Gene3D" id="1.25.40.10">
    <property type="entry name" value="Tetratricopeptide repeat domain"/>
    <property type="match status" value="1"/>
</dbReference>
<accession>A0A1M4UYE1</accession>
<evidence type="ECO:0000313" key="4">
    <source>
        <dbReference type="Proteomes" id="UP000184462"/>
    </source>
</evidence>
<dbReference type="Pfam" id="PF13181">
    <property type="entry name" value="TPR_8"/>
    <property type="match status" value="1"/>
</dbReference>
<dbReference type="RefSeq" id="WP_073192605.1">
    <property type="nucleotide sequence ID" value="NZ_FQTW01000003.1"/>
</dbReference>
<gene>
    <name evidence="3" type="ORF">SAMN05444278_103155</name>
</gene>
<name>A0A1M4UYE1_9FLAO</name>
<reference evidence="3 4" key="1">
    <citation type="submission" date="2016-11" db="EMBL/GenBank/DDBJ databases">
        <authorList>
            <person name="Jaros S."/>
            <person name="Januszkiewicz K."/>
            <person name="Wedrychowicz H."/>
        </authorList>
    </citation>
    <scope>NUCLEOTIDE SEQUENCE [LARGE SCALE GENOMIC DNA]</scope>
    <source>
        <strain evidence="3 4">DSM 25661</strain>
    </source>
</reference>
<organism evidence="3 4">
    <name type="scientific">Psychroflexus salarius</name>
    <dbReference type="NCBI Taxonomy" id="1155689"/>
    <lineage>
        <taxon>Bacteria</taxon>
        <taxon>Pseudomonadati</taxon>
        <taxon>Bacteroidota</taxon>
        <taxon>Flavobacteriia</taxon>
        <taxon>Flavobacteriales</taxon>
        <taxon>Flavobacteriaceae</taxon>
        <taxon>Psychroflexus</taxon>
    </lineage>
</organism>
<evidence type="ECO:0000256" key="2">
    <source>
        <dbReference type="SAM" id="SignalP"/>
    </source>
</evidence>
<protein>
    <submittedName>
        <fullName evidence="3">Tetratricopeptide repeat-containing protein</fullName>
    </submittedName>
</protein>
<dbReference type="OrthoDB" id="1522899at2"/>
<evidence type="ECO:0000313" key="3">
    <source>
        <dbReference type="EMBL" id="SHE61657.1"/>
    </source>
</evidence>
<dbReference type="Proteomes" id="UP000184462">
    <property type="component" value="Unassembled WGS sequence"/>
</dbReference>
<feature type="repeat" description="TPR" evidence="1">
    <location>
        <begin position="330"/>
        <end position="363"/>
    </location>
</feature>
<feature type="signal peptide" evidence="2">
    <location>
        <begin position="1"/>
        <end position="21"/>
    </location>
</feature>
<feature type="chain" id="PRO_5012793192" evidence="2">
    <location>
        <begin position="22"/>
        <end position="455"/>
    </location>
</feature>
<keyword evidence="4" id="KW-1185">Reference proteome</keyword>
<dbReference type="PROSITE" id="PS50293">
    <property type="entry name" value="TPR_REGION"/>
    <property type="match status" value="1"/>
</dbReference>
<keyword evidence="2" id="KW-0732">Signal</keyword>
<dbReference type="STRING" id="1155689.SAMN05444278_103155"/>
<dbReference type="InterPro" id="IPR019734">
    <property type="entry name" value="TPR_rpt"/>
</dbReference>